<dbReference type="Gene3D" id="3.40.50.1100">
    <property type="match status" value="2"/>
</dbReference>
<sequence>MNINEKKIFEQDFISENQQVIHTILEKKNIELCIKREDEIHPFVSGNKFRKLKYNIIEAKNQQKNTLLTFGGAFSNHIVATAVAGNLAGFKTIGIIRGDELAKNIEKTLAGNSSLQKAHQNGMEFKFVSREIYRNKTSEEFIQELKNEFGNFYLIPEGGTNILAIKGCEEILTEQDNKFDYICSAIGTGGTISGLINSAKEHQKVLGFPALKGHFLQKEIEGLIADTNKNWQLITDYHFGGYAKYNQELIRFINEFKTQTNIPLDPIYTGKMLFGILAMLQEDYFEKNSRILVIHTGGLQGINGVNKKIKNKNQELIIF</sequence>
<dbReference type="EMBL" id="OZ038524">
    <property type="protein sequence ID" value="CAL2086061.1"/>
    <property type="molecule type" value="Genomic_DNA"/>
</dbReference>
<feature type="domain" description="Tryptophan synthase beta chain-like PALP" evidence="4">
    <location>
        <begin position="26"/>
        <end position="297"/>
    </location>
</feature>
<gene>
    <name evidence="5" type="ORF">TD3509T_1990</name>
</gene>
<comment type="similarity">
    <text evidence="2">Belongs to the ACC deaminase/D-cysteine desulfhydrase family.</text>
</comment>
<dbReference type="Pfam" id="PF00291">
    <property type="entry name" value="PALP"/>
    <property type="match status" value="1"/>
</dbReference>
<dbReference type="SUPFAM" id="SSF53686">
    <property type="entry name" value="Tryptophan synthase beta subunit-like PLP-dependent enzymes"/>
    <property type="match status" value="1"/>
</dbReference>
<dbReference type="Proteomes" id="UP001497514">
    <property type="component" value="Chromosome"/>
</dbReference>
<evidence type="ECO:0000313" key="5">
    <source>
        <dbReference type="EMBL" id="CAL2086061.1"/>
    </source>
</evidence>
<proteinExistence type="inferred from homology"/>
<keyword evidence="3" id="KW-0663">Pyridoxal phosphate</keyword>
<dbReference type="InterPro" id="IPR001926">
    <property type="entry name" value="TrpB-like_PALP"/>
</dbReference>
<comment type="cofactor">
    <cofactor evidence="1">
        <name>pyridoxal 5'-phosphate</name>
        <dbReference type="ChEBI" id="CHEBI:597326"/>
    </cofactor>
</comment>
<keyword evidence="6" id="KW-1185">Reference proteome</keyword>
<evidence type="ECO:0000256" key="2">
    <source>
        <dbReference type="ARBA" id="ARBA00008639"/>
    </source>
</evidence>
<dbReference type="PANTHER" id="PTHR43780:SF2">
    <property type="entry name" value="1-AMINOCYCLOPROPANE-1-CARBOXYLATE DEAMINASE-RELATED"/>
    <property type="match status" value="1"/>
</dbReference>
<reference evidence="5 6" key="1">
    <citation type="submission" date="2024-05" db="EMBL/GenBank/DDBJ databases">
        <authorList>
            <person name="Duchaud E."/>
        </authorList>
    </citation>
    <scope>NUCLEOTIDE SEQUENCE [LARGE SCALE GENOMIC DNA]</scope>
    <source>
        <strain evidence="5">Ena-SAMPLE-TAB-13-05-2024-13:56:06:370-140309</strain>
    </source>
</reference>
<evidence type="ECO:0000256" key="3">
    <source>
        <dbReference type="ARBA" id="ARBA00022898"/>
    </source>
</evidence>
<dbReference type="RefSeq" id="WP_101903077.1">
    <property type="nucleotide sequence ID" value="NZ_OZ038524.1"/>
</dbReference>
<evidence type="ECO:0000259" key="4">
    <source>
        <dbReference type="Pfam" id="PF00291"/>
    </source>
</evidence>
<dbReference type="PIRSF" id="PIRSF006278">
    <property type="entry name" value="ACCD_DCysDesulf"/>
    <property type="match status" value="1"/>
</dbReference>
<accession>A0ABM9P0L6</accession>
<protein>
    <submittedName>
        <fullName evidence="5">1-aminocyclopropane-1-carboxylate deaminase</fullName>
    </submittedName>
</protein>
<name>A0ABM9P0L6_9FLAO</name>
<dbReference type="InterPro" id="IPR036052">
    <property type="entry name" value="TrpB-like_PALP_sf"/>
</dbReference>
<dbReference type="InterPro" id="IPR027278">
    <property type="entry name" value="ACCD_DCysDesulf"/>
</dbReference>
<organism evidence="5 6">
    <name type="scientific">Tenacibaculum dicentrarchi</name>
    <dbReference type="NCBI Taxonomy" id="669041"/>
    <lineage>
        <taxon>Bacteria</taxon>
        <taxon>Pseudomonadati</taxon>
        <taxon>Bacteroidota</taxon>
        <taxon>Flavobacteriia</taxon>
        <taxon>Flavobacteriales</taxon>
        <taxon>Flavobacteriaceae</taxon>
        <taxon>Tenacibaculum</taxon>
    </lineage>
</organism>
<evidence type="ECO:0000256" key="1">
    <source>
        <dbReference type="ARBA" id="ARBA00001933"/>
    </source>
</evidence>
<dbReference type="PANTHER" id="PTHR43780">
    <property type="entry name" value="1-AMINOCYCLOPROPANE-1-CARBOXYLATE DEAMINASE-RELATED"/>
    <property type="match status" value="1"/>
</dbReference>
<evidence type="ECO:0000313" key="6">
    <source>
        <dbReference type="Proteomes" id="UP001497514"/>
    </source>
</evidence>